<name>A0A7X5TU46_9MICO</name>
<proteinExistence type="inferred from homology"/>
<dbReference type="InterPro" id="IPR010310">
    <property type="entry name" value="T7SS_ESAT-6-like"/>
</dbReference>
<keyword evidence="2" id="KW-0175">Coiled coil</keyword>
<comment type="similarity">
    <text evidence="1">Belongs to the WXG100 family.</text>
</comment>
<organism evidence="3 4">
    <name type="scientific">Lysinibacter cavernae</name>
    <dbReference type="NCBI Taxonomy" id="1640652"/>
    <lineage>
        <taxon>Bacteria</taxon>
        <taxon>Bacillati</taxon>
        <taxon>Actinomycetota</taxon>
        <taxon>Actinomycetes</taxon>
        <taxon>Micrococcales</taxon>
        <taxon>Microbacteriaceae</taxon>
        <taxon>Lysinibacter</taxon>
    </lineage>
</organism>
<feature type="coiled-coil region" evidence="2">
    <location>
        <begin position="56"/>
        <end position="90"/>
    </location>
</feature>
<evidence type="ECO:0000313" key="4">
    <source>
        <dbReference type="Proteomes" id="UP000541033"/>
    </source>
</evidence>
<dbReference type="InterPro" id="IPR036689">
    <property type="entry name" value="ESAT-6-like_sf"/>
</dbReference>
<dbReference type="EMBL" id="JAAMOX010000001">
    <property type="protein sequence ID" value="NIH53993.1"/>
    <property type="molecule type" value="Genomic_DNA"/>
</dbReference>
<dbReference type="Proteomes" id="UP000541033">
    <property type="component" value="Unassembled WGS sequence"/>
</dbReference>
<dbReference type="RefSeq" id="WP_167150050.1">
    <property type="nucleotide sequence ID" value="NZ_JAAMOX010000001.1"/>
</dbReference>
<reference evidence="3 4" key="1">
    <citation type="submission" date="2020-02" db="EMBL/GenBank/DDBJ databases">
        <title>Sequencing the genomes of 1000 actinobacteria strains.</title>
        <authorList>
            <person name="Klenk H.-P."/>
        </authorList>
    </citation>
    <scope>NUCLEOTIDE SEQUENCE [LARGE SCALE GENOMIC DNA]</scope>
    <source>
        <strain evidence="3 4">DSM 27960</strain>
    </source>
</reference>
<dbReference type="NCBIfam" id="TIGR03930">
    <property type="entry name" value="WXG100_ESAT6"/>
    <property type="match status" value="1"/>
</dbReference>
<dbReference type="AlphaFoldDB" id="A0A7X5TU46"/>
<dbReference type="Pfam" id="PF06013">
    <property type="entry name" value="WXG100"/>
    <property type="match status" value="1"/>
</dbReference>
<protein>
    <recommendedName>
        <fullName evidence="1">ESAT-6-like protein</fullName>
    </recommendedName>
</protein>
<accession>A0A7X5TU46</accession>
<evidence type="ECO:0000313" key="3">
    <source>
        <dbReference type="EMBL" id="NIH53993.1"/>
    </source>
</evidence>
<gene>
    <name evidence="3" type="ORF">FHX76_001861</name>
</gene>
<keyword evidence="4" id="KW-1185">Reference proteome</keyword>
<dbReference type="SUPFAM" id="SSF140453">
    <property type="entry name" value="EsxAB dimer-like"/>
    <property type="match status" value="1"/>
</dbReference>
<sequence length="105" mass="11389">MAGVISAEEDALNKGARAVAEAHGSIKQQVSKVRSEVEQLGGAWQGAAAVSFRNLMSEWNGKAERLSQVLDQLQQNLVTTDKVQQELEQEHNDSIRNLGSLMSGI</sequence>
<evidence type="ECO:0000256" key="2">
    <source>
        <dbReference type="SAM" id="Coils"/>
    </source>
</evidence>
<comment type="caution">
    <text evidence="3">The sequence shown here is derived from an EMBL/GenBank/DDBJ whole genome shotgun (WGS) entry which is preliminary data.</text>
</comment>
<dbReference type="Gene3D" id="1.10.287.1060">
    <property type="entry name" value="ESAT-6-like"/>
    <property type="match status" value="1"/>
</dbReference>
<evidence type="ECO:0000256" key="1">
    <source>
        <dbReference type="RuleBase" id="RU362001"/>
    </source>
</evidence>